<keyword evidence="3" id="KW-1185">Reference proteome</keyword>
<evidence type="ECO:0000313" key="2">
    <source>
        <dbReference type="EMBL" id="KAJ4355957.1"/>
    </source>
</evidence>
<proteinExistence type="predicted"/>
<dbReference type="GeneID" id="80907512"/>
<keyword evidence="1" id="KW-0732">Signal</keyword>
<feature type="chain" id="PRO_5040872433" evidence="1">
    <location>
        <begin position="20"/>
        <end position="103"/>
    </location>
</feature>
<evidence type="ECO:0000313" key="3">
    <source>
        <dbReference type="Proteomes" id="UP001140513"/>
    </source>
</evidence>
<sequence>MNLLNLFAIISALIVNTLGVAHVAPEVAARSEPSLPNFCGWFKHDDSRSGWAFANEECKNFEWKNPDDERIESSFKRPVLTLQNVYCGLCFVWESGSGVVKAP</sequence>
<name>A0A9W8XPJ0_9PLEO</name>
<evidence type="ECO:0000256" key="1">
    <source>
        <dbReference type="SAM" id="SignalP"/>
    </source>
</evidence>
<dbReference type="AlphaFoldDB" id="A0A9W8XPJ0"/>
<dbReference type="EMBL" id="JAPEUX010000003">
    <property type="protein sequence ID" value="KAJ4355957.1"/>
    <property type="molecule type" value="Genomic_DNA"/>
</dbReference>
<comment type="caution">
    <text evidence="2">The sequence shown here is derived from an EMBL/GenBank/DDBJ whole genome shotgun (WGS) entry which is preliminary data.</text>
</comment>
<organism evidence="2 3">
    <name type="scientific">Didymosphaeria variabile</name>
    <dbReference type="NCBI Taxonomy" id="1932322"/>
    <lineage>
        <taxon>Eukaryota</taxon>
        <taxon>Fungi</taxon>
        <taxon>Dikarya</taxon>
        <taxon>Ascomycota</taxon>
        <taxon>Pezizomycotina</taxon>
        <taxon>Dothideomycetes</taxon>
        <taxon>Pleosporomycetidae</taxon>
        <taxon>Pleosporales</taxon>
        <taxon>Massarineae</taxon>
        <taxon>Didymosphaeriaceae</taxon>
        <taxon>Didymosphaeria</taxon>
    </lineage>
</organism>
<dbReference type="Proteomes" id="UP001140513">
    <property type="component" value="Unassembled WGS sequence"/>
</dbReference>
<reference evidence="2" key="1">
    <citation type="submission" date="2022-10" db="EMBL/GenBank/DDBJ databases">
        <title>Tapping the CABI collections for fungal endophytes: first genome assemblies for Collariella, Neodidymelliopsis, Ascochyta clinopodiicola, Didymella pomorum, Didymosphaeria variabile, Neocosmospora piperis and Neocucurbitaria cava.</title>
        <authorList>
            <person name="Hill R."/>
        </authorList>
    </citation>
    <scope>NUCLEOTIDE SEQUENCE</scope>
    <source>
        <strain evidence="2">IMI 356815</strain>
    </source>
</reference>
<dbReference type="RefSeq" id="XP_056073083.1">
    <property type="nucleotide sequence ID" value="XM_056212775.1"/>
</dbReference>
<accession>A0A9W8XPJ0</accession>
<protein>
    <submittedName>
        <fullName evidence="2">Uncharacterized protein</fullName>
    </submittedName>
</protein>
<feature type="signal peptide" evidence="1">
    <location>
        <begin position="1"/>
        <end position="19"/>
    </location>
</feature>
<gene>
    <name evidence="2" type="ORF">N0V89_003982</name>
</gene>